<feature type="region of interest" description="Disordered" evidence="1">
    <location>
        <begin position="15"/>
        <end position="53"/>
    </location>
</feature>
<feature type="compositionally biased region" description="Basic and acidic residues" evidence="1">
    <location>
        <begin position="43"/>
        <end position="52"/>
    </location>
</feature>
<name>X6MWB5_RETFI</name>
<gene>
    <name evidence="2" type="ORF">RFI_18980</name>
</gene>
<dbReference type="EMBL" id="ASPP01015158">
    <property type="protein sequence ID" value="ETO18298.1"/>
    <property type="molecule type" value="Genomic_DNA"/>
</dbReference>
<dbReference type="AlphaFoldDB" id="X6MWB5"/>
<evidence type="ECO:0000256" key="1">
    <source>
        <dbReference type="SAM" id="MobiDB-lite"/>
    </source>
</evidence>
<evidence type="ECO:0000313" key="2">
    <source>
        <dbReference type="EMBL" id="ETO18298.1"/>
    </source>
</evidence>
<protein>
    <submittedName>
        <fullName evidence="2">Uncharacterized protein</fullName>
    </submittedName>
</protein>
<organism evidence="2 3">
    <name type="scientific">Reticulomyxa filosa</name>
    <dbReference type="NCBI Taxonomy" id="46433"/>
    <lineage>
        <taxon>Eukaryota</taxon>
        <taxon>Sar</taxon>
        <taxon>Rhizaria</taxon>
        <taxon>Retaria</taxon>
        <taxon>Foraminifera</taxon>
        <taxon>Monothalamids</taxon>
        <taxon>Reticulomyxidae</taxon>
        <taxon>Reticulomyxa</taxon>
    </lineage>
</organism>
<sequence length="65" mass="7423">MVPFAHSSLKKIAISEMDTSQNLQSKEGKKKENENKNGYSHQNESHTVIEKKDKKKAIAHFGFLH</sequence>
<proteinExistence type="predicted"/>
<reference evidence="2 3" key="1">
    <citation type="journal article" date="2013" name="Curr. Biol.">
        <title>The Genome of the Foraminiferan Reticulomyxa filosa.</title>
        <authorList>
            <person name="Glockner G."/>
            <person name="Hulsmann N."/>
            <person name="Schleicher M."/>
            <person name="Noegel A.A."/>
            <person name="Eichinger L."/>
            <person name="Gallinger C."/>
            <person name="Pawlowski J."/>
            <person name="Sierra R."/>
            <person name="Euteneuer U."/>
            <person name="Pillet L."/>
            <person name="Moustafa A."/>
            <person name="Platzer M."/>
            <person name="Groth M."/>
            <person name="Szafranski K."/>
            <person name="Schliwa M."/>
        </authorList>
    </citation>
    <scope>NUCLEOTIDE SEQUENCE [LARGE SCALE GENOMIC DNA]</scope>
</reference>
<keyword evidence="3" id="KW-1185">Reference proteome</keyword>
<evidence type="ECO:0000313" key="3">
    <source>
        <dbReference type="Proteomes" id="UP000023152"/>
    </source>
</evidence>
<dbReference type="Proteomes" id="UP000023152">
    <property type="component" value="Unassembled WGS sequence"/>
</dbReference>
<comment type="caution">
    <text evidence="2">The sequence shown here is derived from an EMBL/GenBank/DDBJ whole genome shotgun (WGS) entry which is preliminary data.</text>
</comment>
<feature type="compositionally biased region" description="Basic and acidic residues" evidence="1">
    <location>
        <begin position="26"/>
        <end position="35"/>
    </location>
</feature>
<accession>X6MWB5</accession>